<evidence type="ECO:0000313" key="4">
    <source>
        <dbReference type="EMBL" id="AFM42021.1"/>
    </source>
</evidence>
<evidence type="ECO:0000259" key="3">
    <source>
        <dbReference type="PROSITE" id="PS51186"/>
    </source>
</evidence>
<dbReference type="eggNOG" id="COG1247">
    <property type="taxonomic scope" value="Bacteria"/>
</dbReference>
<dbReference type="PROSITE" id="PS51186">
    <property type="entry name" value="GNAT"/>
    <property type="match status" value="1"/>
</dbReference>
<dbReference type="EMBL" id="CP003639">
    <property type="protein sequence ID" value="AFM42021.1"/>
    <property type="molecule type" value="Genomic_DNA"/>
</dbReference>
<dbReference type="CDD" id="cd04301">
    <property type="entry name" value="NAT_SF"/>
    <property type="match status" value="1"/>
</dbReference>
<accession>I4D897</accession>
<dbReference type="AlphaFoldDB" id="I4D897"/>
<dbReference type="InterPro" id="IPR000182">
    <property type="entry name" value="GNAT_dom"/>
</dbReference>
<dbReference type="Proteomes" id="UP000002892">
    <property type="component" value="Chromosome"/>
</dbReference>
<evidence type="ECO:0000256" key="2">
    <source>
        <dbReference type="ARBA" id="ARBA00023315"/>
    </source>
</evidence>
<dbReference type="Pfam" id="PF13420">
    <property type="entry name" value="Acetyltransf_4"/>
    <property type="match status" value="1"/>
</dbReference>
<sequence length="172" mass="19698">MKIGIRIAESHDLEQIREIYNWAVKNTVATFDLEERTIEQNIKWFNEHHTRYPLYVAIDQETVTGWGSISPFHPRPAYRPTGEFSIYIAPNFQGKGIGDVLLKHLCSCAKTLEYHSLIGLITGTNKASLKLAERNGFVQVGHYREVGIKFGEWLDVVAVQKMIANQRLEKII</sequence>
<evidence type="ECO:0000256" key="1">
    <source>
        <dbReference type="ARBA" id="ARBA00022679"/>
    </source>
</evidence>
<proteinExistence type="predicted"/>
<dbReference type="PANTHER" id="PTHR43072:SF23">
    <property type="entry name" value="UPF0039 PROTEIN C11D3.02C"/>
    <property type="match status" value="1"/>
</dbReference>
<dbReference type="InterPro" id="IPR016181">
    <property type="entry name" value="Acyl_CoA_acyltransferase"/>
</dbReference>
<dbReference type="KEGG" id="dai:Desaci_3116"/>
<dbReference type="GO" id="GO:0016747">
    <property type="term" value="F:acyltransferase activity, transferring groups other than amino-acyl groups"/>
    <property type="evidence" value="ECO:0007669"/>
    <property type="project" value="InterPro"/>
</dbReference>
<gene>
    <name evidence="4" type="ordered locus">Desaci_3116</name>
</gene>
<keyword evidence="1 4" id="KW-0808">Transferase</keyword>
<dbReference type="RefSeq" id="WP_014828012.1">
    <property type="nucleotide sequence ID" value="NC_018068.1"/>
</dbReference>
<reference evidence="4 5" key="1">
    <citation type="journal article" date="2012" name="J. Bacteriol.">
        <title>Complete genome sequences of Desulfosporosinus orientis DSM765T, Desulfosporosinus youngiae DSM17734T, Desulfosporosinus meridiei DSM13257T, and Desulfosporosinus acidiphilus DSM22704T.</title>
        <authorList>
            <person name="Pester M."/>
            <person name="Brambilla E."/>
            <person name="Alazard D."/>
            <person name="Rattei T."/>
            <person name="Weinmaier T."/>
            <person name="Han J."/>
            <person name="Lucas S."/>
            <person name="Lapidus A."/>
            <person name="Cheng J.F."/>
            <person name="Goodwin L."/>
            <person name="Pitluck S."/>
            <person name="Peters L."/>
            <person name="Ovchinnikova G."/>
            <person name="Teshima H."/>
            <person name="Detter J.C."/>
            <person name="Han C.S."/>
            <person name="Tapia R."/>
            <person name="Land M.L."/>
            <person name="Hauser L."/>
            <person name="Kyrpides N.C."/>
            <person name="Ivanova N.N."/>
            <person name="Pagani I."/>
            <person name="Huntmann M."/>
            <person name="Wei C.L."/>
            <person name="Davenport K.W."/>
            <person name="Daligault H."/>
            <person name="Chain P.S."/>
            <person name="Chen A."/>
            <person name="Mavromatis K."/>
            <person name="Markowitz V."/>
            <person name="Szeto E."/>
            <person name="Mikhailova N."/>
            <person name="Pati A."/>
            <person name="Wagner M."/>
            <person name="Woyke T."/>
            <person name="Ollivier B."/>
            <person name="Klenk H.P."/>
            <person name="Spring S."/>
            <person name="Loy A."/>
        </authorList>
    </citation>
    <scope>NUCLEOTIDE SEQUENCE [LARGE SCALE GENOMIC DNA]</scope>
    <source>
        <strain evidence="5">DSM 22704 / JCM 16185 / SJ4</strain>
    </source>
</reference>
<keyword evidence="2 4" id="KW-0012">Acyltransferase</keyword>
<evidence type="ECO:0000313" key="5">
    <source>
        <dbReference type="Proteomes" id="UP000002892"/>
    </source>
</evidence>
<dbReference type="SUPFAM" id="SSF55729">
    <property type="entry name" value="Acyl-CoA N-acyltransferases (Nat)"/>
    <property type="match status" value="1"/>
</dbReference>
<dbReference type="OrthoDB" id="9798006at2"/>
<protein>
    <submittedName>
        <fullName evidence="4">Sortase-like acyltransferase</fullName>
    </submittedName>
</protein>
<name>I4D897_DESAJ</name>
<dbReference type="Gene3D" id="3.40.630.30">
    <property type="match status" value="1"/>
</dbReference>
<dbReference type="STRING" id="646529.Desaci_3116"/>
<organism evidence="4 5">
    <name type="scientific">Desulfosporosinus acidiphilus (strain DSM 22704 / JCM 16185 / SJ4)</name>
    <dbReference type="NCBI Taxonomy" id="646529"/>
    <lineage>
        <taxon>Bacteria</taxon>
        <taxon>Bacillati</taxon>
        <taxon>Bacillota</taxon>
        <taxon>Clostridia</taxon>
        <taxon>Eubacteriales</taxon>
        <taxon>Desulfitobacteriaceae</taxon>
        <taxon>Desulfosporosinus</taxon>
    </lineage>
</organism>
<dbReference type="PANTHER" id="PTHR43072">
    <property type="entry name" value="N-ACETYLTRANSFERASE"/>
    <property type="match status" value="1"/>
</dbReference>
<dbReference type="HOGENOM" id="CLU_013985_4_3_9"/>
<keyword evidence="5" id="KW-1185">Reference proteome</keyword>
<feature type="domain" description="N-acetyltransferase" evidence="3">
    <location>
        <begin position="3"/>
        <end position="163"/>
    </location>
</feature>